<sequence>MTSSALFRFIFGWYGRDEQRGRKDFEGESRRPLFVGFTGETGQPRCGGLEENKEKGRSATGGCSRWFPAVVTREEWLERRGKRGTGFWFGCYGCGTGRGKVIRRGERRTKEKRWGEGSMVSGVIGRRWWFQPELMVRATGDEEERGRGK</sequence>
<protein>
    <submittedName>
        <fullName evidence="1">Uncharacterized protein</fullName>
    </submittedName>
</protein>
<accession>A0ABS8Y9R0</accession>
<gene>
    <name evidence="1" type="ORF">HAX54_047194</name>
</gene>
<proteinExistence type="predicted"/>
<dbReference type="Proteomes" id="UP000823775">
    <property type="component" value="Unassembled WGS sequence"/>
</dbReference>
<comment type="caution">
    <text evidence="1">The sequence shown here is derived from an EMBL/GenBank/DDBJ whole genome shotgun (WGS) entry which is preliminary data.</text>
</comment>
<evidence type="ECO:0000313" key="2">
    <source>
        <dbReference type="Proteomes" id="UP000823775"/>
    </source>
</evidence>
<reference evidence="1 2" key="1">
    <citation type="journal article" date="2021" name="BMC Genomics">
        <title>Datura genome reveals duplications of psychoactive alkaloid biosynthetic genes and high mutation rate following tissue culture.</title>
        <authorList>
            <person name="Rajewski A."/>
            <person name="Carter-House D."/>
            <person name="Stajich J."/>
            <person name="Litt A."/>
        </authorList>
    </citation>
    <scope>NUCLEOTIDE SEQUENCE [LARGE SCALE GENOMIC DNA]</scope>
    <source>
        <strain evidence="1">AR-01</strain>
    </source>
</reference>
<organism evidence="1 2">
    <name type="scientific">Datura stramonium</name>
    <name type="common">Jimsonweed</name>
    <name type="synonym">Common thornapple</name>
    <dbReference type="NCBI Taxonomy" id="4076"/>
    <lineage>
        <taxon>Eukaryota</taxon>
        <taxon>Viridiplantae</taxon>
        <taxon>Streptophyta</taxon>
        <taxon>Embryophyta</taxon>
        <taxon>Tracheophyta</taxon>
        <taxon>Spermatophyta</taxon>
        <taxon>Magnoliopsida</taxon>
        <taxon>eudicotyledons</taxon>
        <taxon>Gunneridae</taxon>
        <taxon>Pentapetalae</taxon>
        <taxon>asterids</taxon>
        <taxon>lamiids</taxon>
        <taxon>Solanales</taxon>
        <taxon>Solanaceae</taxon>
        <taxon>Solanoideae</taxon>
        <taxon>Datureae</taxon>
        <taxon>Datura</taxon>
    </lineage>
</organism>
<dbReference type="EMBL" id="JACEIK010075740">
    <property type="protein sequence ID" value="MCE5167303.1"/>
    <property type="molecule type" value="Genomic_DNA"/>
</dbReference>
<name>A0ABS8Y9R0_DATST</name>
<keyword evidence="2" id="KW-1185">Reference proteome</keyword>
<evidence type="ECO:0000313" key="1">
    <source>
        <dbReference type="EMBL" id="MCE5167303.1"/>
    </source>
</evidence>